<dbReference type="GO" id="GO:0000107">
    <property type="term" value="F:imidazoleglycerol-phosphate synthase activity"/>
    <property type="evidence" value="ECO:0007669"/>
    <property type="project" value="UniProtKB-UniRule"/>
</dbReference>
<dbReference type="HAMAP" id="MF_00278">
    <property type="entry name" value="HisH"/>
    <property type="match status" value="1"/>
</dbReference>
<comment type="subunit">
    <text evidence="3 12">Heterodimer of HisH and HisF.</text>
</comment>
<reference evidence="15 16" key="1">
    <citation type="journal article" date="2016" name="Nat. Commun.">
        <title>Thousands of microbial genomes shed light on interconnected biogeochemical processes in an aquifer system.</title>
        <authorList>
            <person name="Anantharaman K."/>
            <person name="Brown C.T."/>
            <person name="Hug L.A."/>
            <person name="Sharon I."/>
            <person name="Castelle C.J."/>
            <person name="Probst A.J."/>
            <person name="Thomas B.C."/>
            <person name="Singh A."/>
            <person name="Wilkins M.J."/>
            <person name="Karaoz U."/>
            <person name="Brodie E.L."/>
            <person name="Williams K.H."/>
            <person name="Hubbard S.S."/>
            <person name="Banfield J.F."/>
        </authorList>
    </citation>
    <scope>NUCLEOTIDE SEQUENCE [LARGE SCALE GENOMIC DNA]</scope>
</reference>
<keyword evidence="9 12" id="KW-0456">Lyase</keyword>
<comment type="function">
    <text evidence="12">IGPS catalyzes the conversion of PRFAR and glutamine to IGP, AICAR and glutamate. The HisH subunit catalyzes the hydrolysis of glutamine to glutamate and ammonia as part of the synthesis of IGP and AICAR. The resulting ammonia molecule is channeled to the active site of HisF.</text>
</comment>
<evidence type="ECO:0000256" key="13">
    <source>
        <dbReference type="PIRSR" id="PIRSR000495-1"/>
    </source>
</evidence>
<dbReference type="FunFam" id="3.40.50.880:FF:000009">
    <property type="entry name" value="Imidazole glycerol phosphate synthase subunit HisH"/>
    <property type="match status" value="1"/>
</dbReference>
<keyword evidence="7 12" id="KW-0315">Glutamine amidotransferase</keyword>
<evidence type="ECO:0000256" key="6">
    <source>
        <dbReference type="ARBA" id="ARBA00022801"/>
    </source>
</evidence>
<evidence type="ECO:0000256" key="12">
    <source>
        <dbReference type="HAMAP-Rule" id="MF_00278"/>
    </source>
</evidence>
<dbReference type="GO" id="GO:0000105">
    <property type="term" value="P:L-histidine biosynthetic process"/>
    <property type="evidence" value="ECO:0007669"/>
    <property type="project" value="UniProtKB-UniRule"/>
</dbReference>
<gene>
    <name evidence="12" type="primary">hisH</name>
    <name evidence="15" type="ORF">A2949_01600</name>
</gene>
<dbReference type="PANTHER" id="PTHR42701:SF1">
    <property type="entry name" value="IMIDAZOLE GLYCEROL PHOSPHATE SYNTHASE SUBUNIT HISH"/>
    <property type="match status" value="1"/>
</dbReference>
<proteinExistence type="inferred from homology"/>
<keyword evidence="6 12" id="KW-0378">Hydrolase</keyword>
<organism evidence="15 16">
    <name type="scientific">Candidatus Adlerbacteria bacterium RIFCSPLOWO2_01_FULL_54_21b</name>
    <dbReference type="NCBI Taxonomy" id="1797245"/>
    <lineage>
        <taxon>Bacteria</taxon>
        <taxon>Candidatus Adleribacteriota</taxon>
    </lineage>
</organism>
<feature type="domain" description="Glutamine amidotransferase" evidence="14">
    <location>
        <begin position="4"/>
        <end position="197"/>
    </location>
</feature>
<dbReference type="EC" id="4.3.2.10" evidence="12"/>
<comment type="catalytic activity">
    <reaction evidence="10 12">
        <text>5-[(5-phospho-1-deoxy-D-ribulos-1-ylimino)methylamino]-1-(5-phospho-beta-D-ribosyl)imidazole-4-carboxamide + L-glutamine = D-erythro-1-(imidazol-4-yl)glycerol 3-phosphate + 5-amino-1-(5-phospho-beta-D-ribosyl)imidazole-4-carboxamide + L-glutamate + H(+)</text>
        <dbReference type="Rhea" id="RHEA:24793"/>
        <dbReference type="ChEBI" id="CHEBI:15378"/>
        <dbReference type="ChEBI" id="CHEBI:29985"/>
        <dbReference type="ChEBI" id="CHEBI:58278"/>
        <dbReference type="ChEBI" id="CHEBI:58359"/>
        <dbReference type="ChEBI" id="CHEBI:58475"/>
        <dbReference type="ChEBI" id="CHEBI:58525"/>
        <dbReference type="EC" id="4.3.2.10"/>
    </reaction>
</comment>
<evidence type="ECO:0000313" key="16">
    <source>
        <dbReference type="Proteomes" id="UP000178585"/>
    </source>
</evidence>
<dbReference type="Gene3D" id="3.40.50.880">
    <property type="match status" value="1"/>
</dbReference>
<protein>
    <recommendedName>
        <fullName evidence="12">Imidazole glycerol phosphate synthase subunit HisH</fullName>
        <ecNumber evidence="12">4.3.2.10</ecNumber>
    </recommendedName>
    <alternativeName>
        <fullName evidence="12">IGP synthase glutaminase subunit</fullName>
        <ecNumber evidence="12">3.5.1.2</ecNumber>
    </alternativeName>
    <alternativeName>
        <fullName evidence="12">IGP synthase subunit HisH</fullName>
    </alternativeName>
    <alternativeName>
        <fullName evidence="12">ImGP synthase subunit HisH</fullName>
        <shortName evidence="12">IGPS subunit HisH</shortName>
    </alternativeName>
</protein>
<dbReference type="EMBL" id="MEWZ01000031">
    <property type="protein sequence ID" value="OGC86108.1"/>
    <property type="molecule type" value="Genomic_DNA"/>
</dbReference>
<dbReference type="CDD" id="cd01748">
    <property type="entry name" value="GATase1_IGP_Synthase"/>
    <property type="match status" value="1"/>
</dbReference>
<comment type="subcellular location">
    <subcellularLocation>
        <location evidence="1 12">Cytoplasm</location>
    </subcellularLocation>
</comment>
<dbReference type="NCBIfam" id="TIGR01855">
    <property type="entry name" value="IMP_synth_hisH"/>
    <property type="match status" value="1"/>
</dbReference>
<name>A0A1F4XWZ0_9BACT</name>
<evidence type="ECO:0000256" key="4">
    <source>
        <dbReference type="ARBA" id="ARBA00022490"/>
    </source>
</evidence>
<accession>A0A1F4XWZ0</accession>
<dbReference type="PIRSF" id="PIRSF000495">
    <property type="entry name" value="Amidotransf_hisH"/>
    <property type="match status" value="1"/>
</dbReference>
<sequence>MIAVVDYGMGNVASVRNALALLGAEAIITARAEDFERATHIILPGVGAFPDGMRELWERGLIPVLRREVLENQKPFLGICLGMQLLAEAGEEGGDTKGLGFIAGKTRKLTVAGLRLPHIGWDDVTSAPGARLFADIDSRDFYFVHSYVMEPADSAAIAATCTYGEAFAAAVQKDNIFGVQFHPEKSQKAGIAVLRNFINL</sequence>
<comment type="caution">
    <text evidence="15">The sequence shown here is derived from an EMBL/GenBank/DDBJ whole genome shotgun (WGS) entry which is preliminary data.</text>
</comment>
<comment type="pathway">
    <text evidence="2 12">Amino-acid biosynthesis; L-histidine biosynthesis; L-histidine from 5-phospho-alpha-D-ribose 1-diphosphate: step 5/9.</text>
</comment>
<evidence type="ECO:0000256" key="11">
    <source>
        <dbReference type="ARBA" id="ARBA00049534"/>
    </source>
</evidence>
<dbReference type="SUPFAM" id="SSF52317">
    <property type="entry name" value="Class I glutamine amidotransferase-like"/>
    <property type="match status" value="1"/>
</dbReference>
<keyword evidence="15" id="KW-0808">Transferase</keyword>
<dbReference type="EC" id="3.5.1.2" evidence="12"/>
<evidence type="ECO:0000256" key="3">
    <source>
        <dbReference type="ARBA" id="ARBA00011152"/>
    </source>
</evidence>
<evidence type="ECO:0000259" key="14">
    <source>
        <dbReference type="Pfam" id="PF00117"/>
    </source>
</evidence>
<dbReference type="GO" id="GO:0016829">
    <property type="term" value="F:lyase activity"/>
    <property type="evidence" value="ECO:0007669"/>
    <property type="project" value="UniProtKB-KW"/>
</dbReference>
<evidence type="ECO:0000256" key="2">
    <source>
        <dbReference type="ARBA" id="ARBA00005091"/>
    </source>
</evidence>
<dbReference type="Proteomes" id="UP000178585">
    <property type="component" value="Unassembled WGS sequence"/>
</dbReference>
<dbReference type="AlphaFoldDB" id="A0A1F4XWZ0"/>
<dbReference type="InterPro" id="IPR029062">
    <property type="entry name" value="Class_I_gatase-like"/>
</dbReference>
<dbReference type="GO" id="GO:0004359">
    <property type="term" value="F:glutaminase activity"/>
    <property type="evidence" value="ECO:0007669"/>
    <property type="project" value="UniProtKB-EC"/>
</dbReference>
<evidence type="ECO:0000313" key="15">
    <source>
        <dbReference type="EMBL" id="OGC86108.1"/>
    </source>
</evidence>
<dbReference type="GO" id="GO:0005737">
    <property type="term" value="C:cytoplasm"/>
    <property type="evidence" value="ECO:0007669"/>
    <property type="project" value="UniProtKB-SubCell"/>
</dbReference>
<keyword evidence="5 12" id="KW-0028">Amino-acid biosynthesis</keyword>
<dbReference type="UniPathway" id="UPA00031">
    <property type="reaction ID" value="UER00010"/>
</dbReference>
<dbReference type="InterPro" id="IPR010139">
    <property type="entry name" value="Imidazole-glycPsynth_HisH"/>
</dbReference>
<feature type="active site" description="Nucleophile" evidence="12 13">
    <location>
        <position position="80"/>
    </location>
</feature>
<dbReference type="Pfam" id="PF00117">
    <property type="entry name" value="GATase"/>
    <property type="match status" value="1"/>
</dbReference>
<evidence type="ECO:0000256" key="1">
    <source>
        <dbReference type="ARBA" id="ARBA00004496"/>
    </source>
</evidence>
<evidence type="ECO:0000256" key="5">
    <source>
        <dbReference type="ARBA" id="ARBA00022605"/>
    </source>
</evidence>
<keyword evidence="4 12" id="KW-0963">Cytoplasm</keyword>
<keyword evidence="8 12" id="KW-0368">Histidine biosynthesis</keyword>
<feature type="active site" evidence="12 13">
    <location>
        <position position="182"/>
    </location>
</feature>
<dbReference type="PANTHER" id="PTHR42701">
    <property type="entry name" value="IMIDAZOLE GLYCEROL PHOSPHATE SYNTHASE SUBUNIT HISH"/>
    <property type="match status" value="1"/>
</dbReference>
<dbReference type="PROSITE" id="PS51273">
    <property type="entry name" value="GATASE_TYPE_1"/>
    <property type="match status" value="1"/>
</dbReference>
<comment type="catalytic activity">
    <reaction evidence="11 12">
        <text>L-glutamine + H2O = L-glutamate + NH4(+)</text>
        <dbReference type="Rhea" id="RHEA:15889"/>
        <dbReference type="ChEBI" id="CHEBI:15377"/>
        <dbReference type="ChEBI" id="CHEBI:28938"/>
        <dbReference type="ChEBI" id="CHEBI:29985"/>
        <dbReference type="ChEBI" id="CHEBI:58359"/>
        <dbReference type="EC" id="3.5.1.2"/>
    </reaction>
</comment>
<evidence type="ECO:0000256" key="8">
    <source>
        <dbReference type="ARBA" id="ARBA00023102"/>
    </source>
</evidence>
<feature type="active site" evidence="12 13">
    <location>
        <position position="184"/>
    </location>
</feature>
<dbReference type="STRING" id="1797245.A2949_01600"/>
<dbReference type="InterPro" id="IPR017926">
    <property type="entry name" value="GATASE"/>
</dbReference>
<evidence type="ECO:0000256" key="7">
    <source>
        <dbReference type="ARBA" id="ARBA00022962"/>
    </source>
</evidence>
<evidence type="ECO:0000256" key="10">
    <source>
        <dbReference type="ARBA" id="ARBA00047838"/>
    </source>
</evidence>
<evidence type="ECO:0000256" key="9">
    <source>
        <dbReference type="ARBA" id="ARBA00023239"/>
    </source>
</evidence>